<protein>
    <recommendedName>
        <fullName evidence="4">Programmed cell death protein 7</fullName>
    </recommendedName>
</protein>
<dbReference type="Pfam" id="PF16021">
    <property type="entry name" value="PDCD7"/>
    <property type="match status" value="1"/>
</dbReference>
<proteinExistence type="predicted"/>
<comment type="caution">
    <text evidence="2">The sequence shown here is derived from an EMBL/GenBank/DDBJ whole genome shotgun (WGS) entry which is preliminary data.</text>
</comment>
<evidence type="ECO:0000256" key="1">
    <source>
        <dbReference type="SAM" id="Coils"/>
    </source>
</evidence>
<evidence type="ECO:0008006" key="4">
    <source>
        <dbReference type="Google" id="ProtNLM"/>
    </source>
</evidence>
<evidence type="ECO:0000313" key="2">
    <source>
        <dbReference type="EMBL" id="KAF2900871.1"/>
    </source>
</evidence>
<dbReference type="InterPro" id="IPR031974">
    <property type="entry name" value="PDCD7"/>
</dbReference>
<sequence length="447" mass="51773">MDYYSYQNHCRNLNEIPQASSTNVNVNNQTNSTSLYGNYPYQDVTPSYQNSDPRLNYAYYNATPSSAPVLPNNQIGYDLNSQMYDLSLPKPTSDITVKTDDELWIETWLSRIGKIQINLNSTVEITPMPVRQKPKPDPKNCMQIHVAKNLLKNCLLVINNLQTMQEFLRENAATMSSADWRKNTLEIGSIKNEFSRLFSQFENPCTITHLRKAVESRRKKRECQKRRRKQRQEYINEVHEERKKGNKQVDQWLENMKEEVERVKMEENMKKDADCVLAEVTKKKSDARKSLSLIASLVKLRNVREQAAIQRGEKISVEDRAAFAKVSDHLTKIWTNALQAYAKEEQGLRVMLEQNAVEDTNAARVAKERKITQEWEIALFGPKCIPSPIYWGLTAADKDLETFIAMRKSWDTFLTMSNDENVSKLPIGWVTPNPRAHESWTKYLQPL</sequence>
<evidence type="ECO:0000313" key="3">
    <source>
        <dbReference type="Proteomes" id="UP000801492"/>
    </source>
</evidence>
<gene>
    <name evidence="2" type="ORF">ILUMI_05276</name>
</gene>
<dbReference type="InterPro" id="IPR052831">
    <property type="entry name" value="Apoptosis_promoter"/>
</dbReference>
<organism evidence="2 3">
    <name type="scientific">Ignelater luminosus</name>
    <name type="common">Cucubano</name>
    <name type="synonym">Pyrophorus luminosus</name>
    <dbReference type="NCBI Taxonomy" id="2038154"/>
    <lineage>
        <taxon>Eukaryota</taxon>
        <taxon>Metazoa</taxon>
        <taxon>Ecdysozoa</taxon>
        <taxon>Arthropoda</taxon>
        <taxon>Hexapoda</taxon>
        <taxon>Insecta</taxon>
        <taxon>Pterygota</taxon>
        <taxon>Neoptera</taxon>
        <taxon>Endopterygota</taxon>
        <taxon>Coleoptera</taxon>
        <taxon>Polyphaga</taxon>
        <taxon>Elateriformia</taxon>
        <taxon>Elateroidea</taxon>
        <taxon>Elateridae</taxon>
        <taxon>Agrypninae</taxon>
        <taxon>Pyrophorini</taxon>
        <taxon>Ignelater</taxon>
    </lineage>
</organism>
<feature type="coiled-coil region" evidence="1">
    <location>
        <begin position="213"/>
        <end position="273"/>
    </location>
</feature>
<dbReference type="PANTHER" id="PTHR48190:SF2">
    <property type="entry name" value="PROGRAMMED CELL DEATH PROTEIN 7"/>
    <property type="match status" value="1"/>
</dbReference>
<accession>A0A8K0GIS2</accession>
<dbReference type="EMBL" id="VTPC01001956">
    <property type="protein sequence ID" value="KAF2900871.1"/>
    <property type="molecule type" value="Genomic_DNA"/>
</dbReference>
<name>A0A8K0GIS2_IGNLU</name>
<keyword evidence="3" id="KW-1185">Reference proteome</keyword>
<keyword evidence="1" id="KW-0175">Coiled coil</keyword>
<dbReference type="Proteomes" id="UP000801492">
    <property type="component" value="Unassembled WGS sequence"/>
</dbReference>
<dbReference type="AlphaFoldDB" id="A0A8K0GIS2"/>
<dbReference type="OrthoDB" id="2289628at2759"/>
<dbReference type="GO" id="GO:0005689">
    <property type="term" value="C:U12-type spliceosomal complex"/>
    <property type="evidence" value="ECO:0007669"/>
    <property type="project" value="TreeGrafter"/>
</dbReference>
<dbReference type="PANTHER" id="PTHR48190">
    <property type="entry name" value="PROGRAMMED CELL DEATH PROTEIN 7"/>
    <property type="match status" value="1"/>
</dbReference>
<reference evidence="2" key="1">
    <citation type="submission" date="2019-08" db="EMBL/GenBank/DDBJ databases">
        <title>The genome of the North American firefly Photinus pyralis.</title>
        <authorList>
            <consortium name="Photinus pyralis genome working group"/>
            <person name="Fallon T.R."/>
            <person name="Sander Lower S.E."/>
            <person name="Weng J.-K."/>
        </authorList>
    </citation>
    <scope>NUCLEOTIDE SEQUENCE</scope>
    <source>
        <strain evidence="2">TRF0915ILg1</strain>
        <tissue evidence="2">Whole body</tissue>
    </source>
</reference>